<dbReference type="Proteomes" id="UP001428341">
    <property type="component" value="Unassembled WGS sequence"/>
</dbReference>
<evidence type="ECO:0000256" key="4">
    <source>
        <dbReference type="ARBA" id="ARBA00022989"/>
    </source>
</evidence>
<evidence type="ECO:0000259" key="9">
    <source>
        <dbReference type="Pfam" id="PF13962"/>
    </source>
</evidence>
<keyword evidence="2 8" id="KW-0812">Transmembrane</keyword>
<dbReference type="SMART" id="SM00248">
    <property type="entry name" value="ANK"/>
    <property type="match status" value="9"/>
</dbReference>
<feature type="repeat" description="ANK" evidence="7">
    <location>
        <begin position="345"/>
        <end position="378"/>
    </location>
</feature>
<keyword evidence="5 7" id="KW-0040">ANK repeat</keyword>
<comment type="subcellular location">
    <subcellularLocation>
        <location evidence="1">Membrane</location>
        <topology evidence="1">Multi-pass membrane protein</topology>
    </subcellularLocation>
</comment>
<dbReference type="EMBL" id="JBCGBO010000001">
    <property type="protein sequence ID" value="KAK9229828.1"/>
    <property type="molecule type" value="Genomic_DNA"/>
</dbReference>
<feature type="transmembrane region" description="Helical" evidence="8">
    <location>
        <begin position="450"/>
        <end position="468"/>
    </location>
</feature>
<evidence type="ECO:0000256" key="5">
    <source>
        <dbReference type="ARBA" id="ARBA00023043"/>
    </source>
</evidence>
<evidence type="ECO:0000256" key="7">
    <source>
        <dbReference type="PROSITE-ProRule" id="PRU00023"/>
    </source>
</evidence>
<feature type="transmembrane region" description="Helical" evidence="8">
    <location>
        <begin position="523"/>
        <end position="550"/>
    </location>
</feature>
<dbReference type="InterPro" id="IPR026961">
    <property type="entry name" value="PGG_dom"/>
</dbReference>
<comment type="caution">
    <text evidence="10">The sequence shown here is derived from an EMBL/GenBank/DDBJ whole genome shotgun (WGS) entry which is preliminary data.</text>
</comment>
<feature type="domain" description="PGG" evidence="9">
    <location>
        <begin position="443"/>
        <end position="549"/>
    </location>
</feature>
<evidence type="ECO:0000256" key="3">
    <source>
        <dbReference type="ARBA" id="ARBA00022737"/>
    </source>
</evidence>
<dbReference type="GO" id="GO:0005886">
    <property type="term" value="C:plasma membrane"/>
    <property type="evidence" value="ECO:0007669"/>
    <property type="project" value="TreeGrafter"/>
</dbReference>
<dbReference type="InterPro" id="IPR036770">
    <property type="entry name" value="Ankyrin_rpt-contain_sf"/>
</dbReference>
<gene>
    <name evidence="10" type="ORF">WN944_022794</name>
</gene>
<dbReference type="PANTHER" id="PTHR24186:SF46">
    <property type="entry name" value="PROTEIN ACCELERATED CELL DEATH 6-LIKE"/>
    <property type="match status" value="1"/>
</dbReference>
<evidence type="ECO:0000256" key="6">
    <source>
        <dbReference type="ARBA" id="ARBA00023136"/>
    </source>
</evidence>
<dbReference type="AlphaFoldDB" id="A0AAP0R1K5"/>
<dbReference type="PROSITE" id="PS50297">
    <property type="entry name" value="ANK_REP_REGION"/>
    <property type="match status" value="2"/>
</dbReference>
<organism evidence="10 11">
    <name type="scientific">Citrus x changshan-huyou</name>
    <dbReference type="NCBI Taxonomy" id="2935761"/>
    <lineage>
        <taxon>Eukaryota</taxon>
        <taxon>Viridiplantae</taxon>
        <taxon>Streptophyta</taxon>
        <taxon>Embryophyta</taxon>
        <taxon>Tracheophyta</taxon>
        <taxon>Spermatophyta</taxon>
        <taxon>Magnoliopsida</taxon>
        <taxon>eudicotyledons</taxon>
        <taxon>Gunneridae</taxon>
        <taxon>Pentapetalae</taxon>
        <taxon>rosids</taxon>
        <taxon>malvids</taxon>
        <taxon>Sapindales</taxon>
        <taxon>Rutaceae</taxon>
        <taxon>Aurantioideae</taxon>
        <taxon>Citrus</taxon>
    </lineage>
</organism>
<sequence length="712" mass="79218">MRKWLTRNKLLPSMLKVFNLHCLHRESTVARVLFRALRRGDAATVRESARLNGNGILDMSQNRDTALHIAARFGHKNVVMEILELRPDLVSVENHKSETPMHVAARAGNFGVAKIFMRPHGNGNNTGTFDDILRKQDEEGNTPLHNAVRKCDGKMAFTMIRKDPELICYINKAGQSPLSLAIDAGLTHIACCIIKEKLSVLDHRGPNDLTLLHIAIIKSNFVVMAKILEAKRDLINVLDKRDRNPLHYAAALGHFEIACRLSDEDDTLAYERDCNGQSPLHLASENGKLSLLKRLLHSYPDSIEFLDKKNRNILHLAAQNGHANVVVFISKLPEIEDMINSSDLEGNTPLHLAAINNHFNIVLILARNMRVNIRATNEKKQTALAIVQLSNDPLEMSKFFATKALELAYERPSLHQNDILEGHGGSASGTGTTTTDLIAGPKNEDMAQNLLVMATLVATLTFTSAFTIPGGYNDKGVPIFDTNLVFKAFVLTDTIAMTTSLTAAVLTFGHIFYKNAGDLPMKLLVAAIVLLPIGLVSMLLAFMTGLWIVLSYNLSLAITVCAIGLCLPIIIFIAIACFDSVYKHLYSSTQLLMTELDTIEMVDIYKNLKVSGSATGLILESSGRLMMLLFRRVMALFLDPDERSYRLSSAIFWLTELPQRYKYSPFSLFIPELVTPLSSPVWQHIQHLFMPVVSRISRRNVSPNHSEQDSLL</sequence>
<keyword evidence="3" id="KW-0677">Repeat</keyword>
<dbReference type="InterPro" id="IPR002110">
    <property type="entry name" value="Ankyrin_rpt"/>
</dbReference>
<evidence type="ECO:0000313" key="10">
    <source>
        <dbReference type="EMBL" id="KAK9229828.1"/>
    </source>
</evidence>
<evidence type="ECO:0000256" key="1">
    <source>
        <dbReference type="ARBA" id="ARBA00004141"/>
    </source>
</evidence>
<keyword evidence="6 8" id="KW-0472">Membrane</keyword>
<keyword evidence="11" id="KW-1185">Reference proteome</keyword>
<feature type="repeat" description="ANK" evidence="7">
    <location>
        <begin position="275"/>
        <end position="296"/>
    </location>
</feature>
<evidence type="ECO:0000256" key="8">
    <source>
        <dbReference type="SAM" id="Phobius"/>
    </source>
</evidence>
<keyword evidence="4 8" id="KW-1133">Transmembrane helix</keyword>
<dbReference type="Pfam" id="PF12796">
    <property type="entry name" value="Ank_2"/>
    <property type="match status" value="3"/>
</dbReference>
<dbReference type="PROSITE" id="PS50088">
    <property type="entry name" value="ANK_REPEAT"/>
    <property type="match status" value="3"/>
</dbReference>
<feature type="repeat" description="ANK" evidence="7">
    <location>
        <begin position="62"/>
        <end position="94"/>
    </location>
</feature>
<feature type="transmembrane region" description="Helical" evidence="8">
    <location>
        <begin position="488"/>
        <end position="511"/>
    </location>
</feature>
<accession>A0AAP0R1K5</accession>
<proteinExistence type="predicted"/>
<dbReference type="SUPFAM" id="SSF48403">
    <property type="entry name" value="Ankyrin repeat"/>
    <property type="match status" value="1"/>
</dbReference>
<feature type="transmembrane region" description="Helical" evidence="8">
    <location>
        <begin position="556"/>
        <end position="578"/>
    </location>
</feature>
<dbReference type="Pfam" id="PF13962">
    <property type="entry name" value="PGG"/>
    <property type="match status" value="1"/>
</dbReference>
<dbReference type="PANTHER" id="PTHR24186">
    <property type="entry name" value="PROTEIN PHOSPHATASE 1 REGULATORY SUBUNIT"/>
    <property type="match status" value="1"/>
</dbReference>
<name>A0AAP0R1K5_9ROSI</name>
<protein>
    <recommendedName>
        <fullName evidence="9">PGG domain-containing protein</fullName>
    </recommendedName>
</protein>
<reference evidence="10 11" key="1">
    <citation type="submission" date="2024-05" db="EMBL/GenBank/DDBJ databases">
        <title>Haplotype-resolved chromosome-level genome assembly of Huyou (Citrus changshanensis).</title>
        <authorList>
            <person name="Miao C."/>
            <person name="Chen W."/>
            <person name="Wu Y."/>
            <person name="Wang L."/>
            <person name="Zhao S."/>
            <person name="Grierson D."/>
            <person name="Xu C."/>
            <person name="Chen K."/>
        </authorList>
    </citation>
    <scope>NUCLEOTIDE SEQUENCE [LARGE SCALE GENOMIC DNA]</scope>
    <source>
        <strain evidence="10">01-14</strain>
        <tissue evidence="10">Leaf</tissue>
    </source>
</reference>
<dbReference type="Gene3D" id="1.25.40.20">
    <property type="entry name" value="Ankyrin repeat-containing domain"/>
    <property type="match status" value="1"/>
</dbReference>
<evidence type="ECO:0000256" key="2">
    <source>
        <dbReference type="ARBA" id="ARBA00022692"/>
    </source>
</evidence>
<evidence type="ECO:0000313" key="11">
    <source>
        <dbReference type="Proteomes" id="UP001428341"/>
    </source>
</evidence>